<dbReference type="GeneID" id="27664153"/>
<reference evidence="1 2" key="1">
    <citation type="journal article" date="2014" name="BMC Genomics">
        <title>Comparative genomics of the major fungal agents of human and animal Sporotrichosis: Sporothrix schenckii and Sporothrix brasiliensis.</title>
        <authorList>
            <person name="Teixeira M.M."/>
            <person name="de Almeida L.G."/>
            <person name="Kubitschek-Barreira P."/>
            <person name="Alves F.L."/>
            <person name="Kioshima E.S."/>
            <person name="Abadio A.K."/>
            <person name="Fernandes L."/>
            <person name="Derengowski L.S."/>
            <person name="Ferreira K.S."/>
            <person name="Souza R.C."/>
            <person name="Ruiz J.C."/>
            <person name="de Andrade N.C."/>
            <person name="Paes H.C."/>
            <person name="Nicola A.M."/>
            <person name="Albuquerque P."/>
            <person name="Gerber A.L."/>
            <person name="Martins V.P."/>
            <person name="Peconick L.D."/>
            <person name="Neto A.V."/>
            <person name="Chaucanez C.B."/>
            <person name="Silva P.A."/>
            <person name="Cunha O.L."/>
            <person name="de Oliveira F.F."/>
            <person name="dos Santos T.C."/>
            <person name="Barros A.L."/>
            <person name="Soares M.A."/>
            <person name="de Oliveira L.M."/>
            <person name="Marini M.M."/>
            <person name="Villalobos-Duno H."/>
            <person name="Cunha M.M."/>
            <person name="de Hoog S."/>
            <person name="da Silveira J.F."/>
            <person name="Henrissat B."/>
            <person name="Nino-Vega G.A."/>
            <person name="Cisalpino P.S."/>
            <person name="Mora-Montes H.M."/>
            <person name="Almeida S.R."/>
            <person name="Stajich J.E."/>
            <person name="Lopes-Bezerra L.M."/>
            <person name="Vasconcelos A.T."/>
            <person name="Felipe M.S."/>
        </authorList>
    </citation>
    <scope>NUCLEOTIDE SEQUENCE [LARGE SCALE GENOMIC DNA]</scope>
    <source>
        <strain evidence="1 2">1099-18</strain>
    </source>
</reference>
<reference evidence="1 2" key="2">
    <citation type="journal article" date="2015" name="Eukaryot. Cell">
        <title>Asexual propagation of a virulent clone complex in a human and feline outbreak of sporotrichosis.</title>
        <authorList>
            <person name="Teixeira Mde M."/>
            <person name="Rodrigues A.M."/>
            <person name="Tsui C.K."/>
            <person name="de Almeida L.G."/>
            <person name="Van Diepeningen A.D."/>
            <person name="van den Ende B.G."/>
            <person name="Fernandes G.F."/>
            <person name="Kano R."/>
            <person name="Hamelin R.C."/>
            <person name="Lopes-Bezerra L.M."/>
            <person name="Vasconcelos A.T."/>
            <person name="de Hoog S."/>
            <person name="de Camargo Z.P."/>
            <person name="Felipe M.S."/>
        </authorList>
    </citation>
    <scope>NUCLEOTIDE SEQUENCE [LARGE SCALE GENOMIC DNA]</scope>
    <source>
        <strain evidence="1 2">1099-18</strain>
    </source>
</reference>
<dbReference type="KEGG" id="ssck:SPSK_01978"/>
<accession>A0A0F2MCD4</accession>
<dbReference type="AlphaFoldDB" id="A0A0F2MCD4"/>
<sequence>MSSFPKLIPAFTARIPIRAADAVGSSKGGLNLVRFVSVDEGHGGSLVSEPGCPVAVDAQFVHGADYIRPEDDGKRLRLNVNSVLKQKGSDDVLLSYTYTGLIEITDEIAKVLSGAPGAASTSQGQVFSQVNFESGHPSLKVLGTKLYVAAGRFIVEAGQPVIVEYKISEVSV</sequence>
<dbReference type="EMBL" id="AXCR01000005">
    <property type="protein sequence ID" value="KJR87302.1"/>
    <property type="molecule type" value="Genomic_DNA"/>
</dbReference>
<dbReference type="Gene3D" id="2.40.160.20">
    <property type="match status" value="1"/>
</dbReference>
<organism evidence="1 2">
    <name type="scientific">Sporothrix schenckii 1099-18</name>
    <dbReference type="NCBI Taxonomy" id="1397361"/>
    <lineage>
        <taxon>Eukaryota</taxon>
        <taxon>Fungi</taxon>
        <taxon>Dikarya</taxon>
        <taxon>Ascomycota</taxon>
        <taxon>Pezizomycotina</taxon>
        <taxon>Sordariomycetes</taxon>
        <taxon>Sordariomycetidae</taxon>
        <taxon>Ophiostomatales</taxon>
        <taxon>Ophiostomataceae</taxon>
        <taxon>Sporothrix</taxon>
    </lineage>
</organism>
<evidence type="ECO:0000313" key="1">
    <source>
        <dbReference type="EMBL" id="KJR87302.1"/>
    </source>
</evidence>
<dbReference type="Pfam" id="PF11578">
    <property type="entry name" value="DUF3237"/>
    <property type="match status" value="1"/>
</dbReference>
<name>A0A0F2MCD4_SPOSC</name>
<dbReference type="OrthoDB" id="2544694at2759"/>
<dbReference type="VEuPathDB" id="FungiDB:SPSK_01978"/>
<evidence type="ECO:0000313" key="2">
    <source>
        <dbReference type="Proteomes" id="UP000033710"/>
    </source>
</evidence>
<comment type="caution">
    <text evidence="1">The sequence shown here is derived from an EMBL/GenBank/DDBJ whole genome shotgun (WGS) entry which is preliminary data.</text>
</comment>
<protein>
    <submittedName>
        <fullName evidence="1">Uncharacterized protein</fullName>
    </submittedName>
</protein>
<gene>
    <name evidence="1" type="ORF">SPSK_01978</name>
</gene>
<proteinExistence type="predicted"/>
<dbReference type="Proteomes" id="UP000033710">
    <property type="component" value="Unassembled WGS sequence"/>
</dbReference>
<dbReference type="RefSeq" id="XP_016589978.1">
    <property type="nucleotide sequence ID" value="XM_016728876.1"/>
</dbReference>